<feature type="coiled-coil region" evidence="1">
    <location>
        <begin position="74"/>
        <end position="136"/>
    </location>
</feature>
<dbReference type="Proteomes" id="UP001207440">
    <property type="component" value="Unassembled WGS sequence"/>
</dbReference>
<sequence length="173" mass="20332">MSTHNKILSLTSQKKSWRWLSLLPSVSVSSTWDPFTQVYRPMVNFGITLSNLSTYIQVSNRNRIEREKLAISLQEQLSSEINTIDAEILDLQRDSIALAYEYQNITLLEELNTIKLKQYEQNQINLEEKIRHQMNLNNSKNTFEIRKINYINRRNKLINKLKKPSKSTDFLGL</sequence>
<dbReference type="EMBL" id="CP011859">
    <property type="protein sequence ID" value="AQY22861.1"/>
    <property type="molecule type" value="Genomic_DNA"/>
</dbReference>
<protein>
    <submittedName>
        <fullName evidence="2">Uncharacterized protein</fullName>
    </submittedName>
</protein>
<name>A0A1S7DUY1_RIEAN</name>
<evidence type="ECO:0000256" key="1">
    <source>
        <dbReference type="SAM" id="Coils"/>
    </source>
</evidence>
<evidence type="ECO:0000313" key="3">
    <source>
        <dbReference type="EMBL" id="MCW0523845.1"/>
    </source>
</evidence>
<accession>A0A1S7DUY1</accession>
<organism evidence="2 4">
    <name type="scientific">Riemerella anatipestifer</name>
    <name type="common">Moraxella anatipestifer</name>
    <dbReference type="NCBI Taxonomy" id="34085"/>
    <lineage>
        <taxon>Bacteria</taxon>
        <taxon>Pseudomonadati</taxon>
        <taxon>Bacteroidota</taxon>
        <taxon>Flavobacteriia</taxon>
        <taxon>Flavobacteriales</taxon>
        <taxon>Weeksellaceae</taxon>
        <taxon>Riemerella</taxon>
    </lineage>
</organism>
<reference evidence="3" key="2">
    <citation type="submission" date="2022-10" db="EMBL/GenBank/DDBJ databases">
        <title>Sifting through the core-genome to identify putative cross-protective antigens against Riemerella anatipestifer.</title>
        <authorList>
            <person name="Zheng X."/>
            <person name="Zhang W."/>
        </authorList>
    </citation>
    <scope>NUCLEOTIDE SEQUENCE</scope>
    <source>
        <strain evidence="3">ZWRA178</strain>
    </source>
</reference>
<reference evidence="2 4" key="1">
    <citation type="submission" date="2015-06" db="EMBL/GenBank/DDBJ databases">
        <title>R. anatipestifer strain HXb2 is the most virulent strain so far, and the genome sequence would help us uncover the pathogenesis.</title>
        <authorList>
            <person name="Hu Q."/>
            <person name="Qi J."/>
            <person name="Bo H."/>
            <person name="Liu G."/>
            <person name="Tao M."/>
            <person name="Ding Y."/>
            <person name="Xue Y."/>
        </authorList>
    </citation>
    <scope>NUCLEOTIDE SEQUENCE [LARGE SCALE GENOMIC DNA]</scope>
    <source>
        <strain evidence="2 4">HXb2</strain>
    </source>
</reference>
<dbReference type="EMBL" id="JAOZYT010000029">
    <property type="protein sequence ID" value="MCW0523845.1"/>
    <property type="molecule type" value="Genomic_DNA"/>
</dbReference>
<dbReference type="Proteomes" id="UP000189883">
    <property type="component" value="Chromosome"/>
</dbReference>
<gene>
    <name evidence="2" type="ORF">AB406_1920</name>
    <name evidence="3" type="ORF">OKE68_05885</name>
</gene>
<dbReference type="RefSeq" id="WP_014938661.1">
    <property type="nucleotide sequence ID" value="NZ_JAFELZ010000001.1"/>
</dbReference>
<proteinExistence type="predicted"/>
<evidence type="ECO:0000313" key="2">
    <source>
        <dbReference type="EMBL" id="AQY22861.1"/>
    </source>
</evidence>
<evidence type="ECO:0000313" key="4">
    <source>
        <dbReference type="Proteomes" id="UP000189883"/>
    </source>
</evidence>
<dbReference type="AlphaFoldDB" id="A0A1S7DUY1"/>
<keyword evidence="1" id="KW-0175">Coiled coil</keyword>